<evidence type="ECO:0000313" key="3">
    <source>
        <dbReference type="Proteomes" id="UP000647587"/>
    </source>
</evidence>
<name>A0ABQ2EYF1_9DEIO</name>
<evidence type="ECO:0000313" key="2">
    <source>
        <dbReference type="EMBL" id="GGK32679.1"/>
    </source>
</evidence>
<protein>
    <submittedName>
        <fullName evidence="2">Alpha/beta hydrolase</fullName>
    </submittedName>
</protein>
<feature type="signal peptide" evidence="1">
    <location>
        <begin position="1"/>
        <end position="23"/>
    </location>
</feature>
<comment type="caution">
    <text evidence="2">The sequence shown here is derived from an EMBL/GenBank/DDBJ whole genome shotgun (WGS) entry which is preliminary data.</text>
</comment>
<dbReference type="PROSITE" id="PS51257">
    <property type="entry name" value="PROKAR_LIPOPROTEIN"/>
    <property type="match status" value="1"/>
</dbReference>
<dbReference type="GO" id="GO:0016787">
    <property type="term" value="F:hydrolase activity"/>
    <property type="evidence" value="ECO:0007669"/>
    <property type="project" value="UniProtKB-KW"/>
</dbReference>
<dbReference type="RefSeq" id="WP_189009964.1">
    <property type="nucleotide sequence ID" value="NZ_BMPP01000012.1"/>
</dbReference>
<dbReference type="InterPro" id="IPR029058">
    <property type="entry name" value="AB_hydrolase_fold"/>
</dbReference>
<dbReference type="Gene3D" id="3.40.50.1820">
    <property type="entry name" value="alpha/beta hydrolase"/>
    <property type="match status" value="1"/>
</dbReference>
<dbReference type="SUPFAM" id="SSF53474">
    <property type="entry name" value="alpha/beta-Hydrolases"/>
    <property type="match status" value="1"/>
</dbReference>
<keyword evidence="2" id="KW-0378">Hydrolase</keyword>
<feature type="chain" id="PRO_5046652092" evidence="1">
    <location>
        <begin position="24"/>
        <end position="464"/>
    </location>
</feature>
<proteinExistence type="predicted"/>
<keyword evidence="1" id="KW-0732">Signal</keyword>
<gene>
    <name evidence="2" type="ORF">GCM10008955_28300</name>
</gene>
<evidence type="ECO:0000256" key="1">
    <source>
        <dbReference type="SAM" id="SignalP"/>
    </source>
</evidence>
<organism evidence="2 3">
    <name type="scientific">Deinococcus malanensis</name>
    <dbReference type="NCBI Taxonomy" id="1706855"/>
    <lineage>
        <taxon>Bacteria</taxon>
        <taxon>Thermotogati</taxon>
        <taxon>Deinococcota</taxon>
        <taxon>Deinococci</taxon>
        <taxon>Deinococcales</taxon>
        <taxon>Deinococcaceae</taxon>
        <taxon>Deinococcus</taxon>
    </lineage>
</organism>
<keyword evidence="3" id="KW-1185">Reference proteome</keyword>
<reference evidence="3" key="1">
    <citation type="journal article" date="2019" name="Int. J. Syst. Evol. Microbiol.">
        <title>The Global Catalogue of Microorganisms (GCM) 10K type strain sequencing project: providing services to taxonomists for standard genome sequencing and annotation.</title>
        <authorList>
            <consortium name="The Broad Institute Genomics Platform"/>
            <consortium name="The Broad Institute Genome Sequencing Center for Infectious Disease"/>
            <person name="Wu L."/>
            <person name="Ma J."/>
        </authorList>
    </citation>
    <scope>NUCLEOTIDE SEQUENCE [LARGE SCALE GENOMIC DNA]</scope>
    <source>
        <strain evidence="3">JCM 30331</strain>
    </source>
</reference>
<sequence length="464" mass="49639">MTVAPRFSVRPAAALIAASLLLASCGTGNVPVAETRPHDARTFKPVTPTLASVAGATLYQGTYAGLKGQAGYQIEVPNNWNGTLVMYAHGYRGTGENLTVDPPSIRAYLLSQGYAWAASSYSTNYYDVQAGVEDTNALALAFPTLTGGKHAKPGKYLIMGFSMGGHVAGAAVEKETLSTARNKVNYAASLPLCGVMDEEYEFQWLGDYTMAAAQLAGQGTRTFPQADYQTRLAAIKAALFTETEGTHWTENEGQGARLRELARRLTGGDRPVFELGFRLAGTQNAVFSTGGSDGTVNGILNKSMYGNVGVTYRWTSGATPTAEELAFNSALPRVFASVGANQARADGLRWIPRVNGEFSVPVLTLHTLGDFYVPFAHQQKYRMAAQANGNADRLVQRAIRAAGHCEFTGPELIQAFNDLVVWEKTGVKPAGDDVLTPATVADRNYGCRFTRGVRPGVEACPTQP</sequence>
<dbReference type="Proteomes" id="UP000647587">
    <property type="component" value="Unassembled WGS sequence"/>
</dbReference>
<dbReference type="EMBL" id="BMPP01000012">
    <property type="protein sequence ID" value="GGK32679.1"/>
    <property type="molecule type" value="Genomic_DNA"/>
</dbReference>
<accession>A0ABQ2EYF1</accession>